<dbReference type="RefSeq" id="XP_006820972.1">
    <property type="nucleotide sequence ID" value="XM_006820909.1"/>
</dbReference>
<evidence type="ECO:0000256" key="2">
    <source>
        <dbReference type="SAM" id="MobiDB-lite"/>
    </source>
</evidence>
<evidence type="ECO:0000256" key="1">
    <source>
        <dbReference type="ARBA" id="ARBA00022737"/>
    </source>
</evidence>
<proteinExistence type="predicted"/>
<sequence length="231" mass="25635">MMTNTYQKILVRSRKEWQRQWAKIVVVMERSCTKQHLQKYQQLYSIDAPKPKSMAKKISESTATMTHSSNRNIGSMTSFGDASSYVSTIHADGQEEDEMCPALMIVKPITNGVDMKTNKSKLLFRGQSGDSDDDDESQMSLRDWKVVSSNARQKLAIQGTKGSKSKHKASEKRKKSASFLVGTKPKSSISVEPLISNLDGSRPVSRHSDSRPTSLKSDVGTNTSDVSTPKT</sequence>
<feature type="compositionally biased region" description="Polar residues" evidence="2">
    <location>
        <begin position="211"/>
        <end position="231"/>
    </location>
</feature>
<dbReference type="PANTHER" id="PTHR10582:SF2">
    <property type="entry name" value="INACTIVE"/>
    <property type="match status" value="1"/>
</dbReference>
<organism evidence="3 4">
    <name type="scientific">Saccoglossus kowalevskii</name>
    <name type="common">Acorn worm</name>
    <dbReference type="NCBI Taxonomy" id="10224"/>
    <lineage>
        <taxon>Eukaryota</taxon>
        <taxon>Metazoa</taxon>
        <taxon>Hemichordata</taxon>
        <taxon>Enteropneusta</taxon>
        <taxon>Harrimaniidae</taxon>
        <taxon>Saccoglossus</taxon>
    </lineage>
</organism>
<feature type="region of interest" description="Disordered" evidence="2">
    <location>
        <begin position="157"/>
        <end position="231"/>
    </location>
</feature>
<name>A0ABM0MLT1_SACKO</name>
<dbReference type="Proteomes" id="UP000694865">
    <property type="component" value="Unplaced"/>
</dbReference>
<protein>
    <submittedName>
        <fullName evidence="4">Uncharacterized protein LOC102800782</fullName>
    </submittedName>
</protein>
<gene>
    <name evidence="4" type="primary">LOC102800782</name>
</gene>
<keyword evidence="3" id="KW-1185">Reference proteome</keyword>
<dbReference type="InterPro" id="IPR024862">
    <property type="entry name" value="TRPV"/>
</dbReference>
<evidence type="ECO:0000313" key="4">
    <source>
        <dbReference type="RefSeq" id="XP_006820972.1"/>
    </source>
</evidence>
<reference evidence="4" key="1">
    <citation type="submission" date="2025-08" db="UniProtKB">
        <authorList>
            <consortium name="RefSeq"/>
        </authorList>
    </citation>
    <scope>IDENTIFICATION</scope>
    <source>
        <tissue evidence="4">Testes</tissue>
    </source>
</reference>
<accession>A0ABM0MLT1</accession>
<evidence type="ECO:0000313" key="3">
    <source>
        <dbReference type="Proteomes" id="UP000694865"/>
    </source>
</evidence>
<dbReference type="GeneID" id="102800782"/>
<keyword evidence="1" id="KW-0677">Repeat</keyword>
<dbReference type="PANTHER" id="PTHR10582">
    <property type="entry name" value="TRANSIENT RECEPTOR POTENTIAL ION CHANNEL PROTEIN"/>
    <property type="match status" value="1"/>
</dbReference>
<feature type="compositionally biased region" description="Basic residues" evidence="2">
    <location>
        <begin position="163"/>
        <end position="176"/>
    </location>
</feature>